<dbReference type="CDD" id="cd13403">
    <property type="entry name" value="MLTF-like"/>
    <property type="match status" value="1"/>
</dbReference>
<keyword evidence="5 8" id="KW-0998">Cell outer membrane</keyword>
<evidence type="ECO:0000313" key="10">
    <source>
        <dbReference type="EMBL" id="SDI59684.1"/>
    </source>
</evidence>
<protein>
    <recommendedName>
        <fullName evidence="8">Membrane-bound lytic murein transglycosylase F</fullName>
        <ecNumber evidence="8">4.2.2.n1</ecNumber>
    </recommendedName>
    <alternativeName>
        <fullName evidence="8">Murein lyase F</fullName>
    </alternativeName>
</protein>
<evidence type="ECO:0000256" key="2">
    <source>
        <dbReference type="ARBA" id="ARBA00010333"/>
    </source>
</evidence>
<comment type="similarity">
    <text evidence="2">Belongs to the bacterial solute-binding protein 3 family.</text>
</comment>
<dbReference type="InterPro" id="IPR001638">
    <property type="entry name" value="Solute-binding_3/MltF_N"/>
</dbReference>
<sequence>MRLILNKLITSRSLLICLCLTLGGCLRLEIETPTAPKTEPDKPLRVGTLYGPTTYVVGAAGPQGLDYELAEGFANHLQRELTIIPYASLPELYNDMSNGKLDLIASSLSDTHLNRSFWRFGPPLYQTRLQVVYNRRQARPTSIDALPRPLVVMAGSNHAELLANLSLAGTVVEWQETDSHAAHELLAQVASGELAFTLADDKTLAASRRIHPELAAAFDIGPEFDVGWALHASGSDALFSDLLDYWHLLKQAGRIAQLEEKYFGHVERFDYVDTRAFIKAVERKLARYEPWFKAYAGELDWRQLAAISYQESHWNPEARSPTGVRGMMMLTRSTARRVGVDDRLDPQQSIRGGSDYLHDLIRRLPASIPEPERFWFALAAYNIGLGHVEDARVLAQRQGLNPSSWRDVKTVLPKLTQKRYYQRTRYGFAQGGVAAHYVDNIKRYYDTLVLLETRLPPTLAPMKVAINEE</sequence>
<dbReference type="InterPro" id="IPR008258">
    <property type="entry name" value="Transglycosylase_SLT_dom_1"/>
</dbReference>
<comment type="function">
    <text evidence="8">Murein-degrading enzyme that degrades murein glycan strands and insoluble, high-molecular weight murein sacculi, with the concomitant formation of a 1,6-anhydromuramoyl product. Lytic transglycosylases (LTs) play an integral role in the metabolism of the peptidoglycan (PG) sacculus. Their lytic action creates space within the PG sacculus to allow for its expansion as well as for the insertion of various structures such as secretion systems and flagella.</text>
</comment>
<proteinExistence type="inferred from homology"/>
<dbReference type="RefSeq" id="WP_090361901.1">
    <property type="nucleotide sequence ID" value="NZ_FNEM01000002.1"/>
</dbReference>
<evidence type="ECO:0000259" key="9">
    <source>
        <dbReference type="SMART" id="SM00062"/>
    </source>
</evidence>
<evidence type="ECO:0000256" key="1">
    <source>
        <dbReference type="ARBA" id="ARBA00007734"/>
    </source>
</evidence>
<keyword evidence="3 8" id="KW-0732">Signal</keyword>
<dbReference type="EMBL" id="FNEM01000002">
    <property type="protein sequence ID" value="SDI59684.1"/>
    <property type="molecule type" value="Genomic_DNA"/>
</dbReference>
<comment type="similarity">
    <text evidence="8">In the N-terminal section; belongs to the bacterial solute-binding protein 3 family.</text>
</comment>
<dbReference type="SUPFAM" id="SSF53955">
    <property type="entry name" value="Lysozyme-like"/>
    <property type="match status" value="1"/>
</dbReference>
<dbReference type="GO" id="GO:0016998">
    <property type="term" value="P:cell wall macromolecule catabolic process"/>
    <property type="evidence" value="ECO:0007669"/>
    <property type="project" value="UniProtKB-UniRule"/>
</dbReference>
<dbReference type="InterPro" id="IPR000189">
    <property type="entry name" value="Transglyc_AS"/>
</dbReference>
<evidence type="ECO:0000256" key="7">
    <source>
        <dbReference type="ARBA" id="ARBA00023316"/>
    </source>
</evidence>
<dbReference type="SMART" id="SM00062">
    <property type="entry name" value="PBPb"/>
    <property type="match status" value="1"/>
</dbReference>
<evidence type="ECO:0000256" key="8">
    <source>
        <dbReference type="HAMAP-Rule" id="MF_02016"/>
    </source>
</evidence>
<dbReference type="Pfam" id="PF00497">
    <property type="entry name" value="SBP_bac_3"/>
    <property type="match status" value="1"/>
</dbReference>
<dbReference type="OrthoDB" id="9815002at2"/>
<dbReference type="InterPro" id="IPR023703">
    <property type="entry name" value="MltF"/>
</dbReference>
<dbReference type="GO" id="GO:0008933">
    <property type="term" value="F:peptidoglycan lytic transglycosylase activity"/>
    <property type="evidence" value="ECO:0007669"/>
    <property type="project" value="UniProtKB-UniRule"/>
</dbReference>
<dbReference type="HAMAP" id="MF_02016">
    <property type="entry name" value="MltF"/>
    <property type="match status" value="1"/>
</dbReference>
<feature type="active site" evidence="8">
    <location>
        <position position="311"/>
    </location>
</feature>
<evidence type="ECO:0000256" key="3">
    <source>
        <dbReference type="ARBA" id="ARBA00022729"/>
    </source>
</evidence>
<dbReference type="Gene3D" id="1.10.530.10">
    <property type="match status" value="1"/>
</dbReference>
<name>A0A1G8LVG4_9GAMM</name>
<dbReference type="PROSITE" id="PS51257">
    <property type="entry name" value="PROKAR_LIPOPROTEIN"/>
    <property type="match status" value="1"/>
</dbReference>
<dbReference type="AlphaFoldDB" id="A0A1G8LVG4"/>
<dbReference type="PANTHER" id="PTHR35936:SF32">
    <property type="entry name" value="MEMBRANE-BOUND LYTIC MUREIN TRANSGLYCOSYLASE F"/>
    <property type="match status" value="1"/>
</dbReference>
<dbReference type="Pfam" id="PF01464">
    <property type="entry name" value="SLT"/>
    <property type="match status" value="1"/>
</dbReference>
<comment type="caution">
    <text evidence="8">Lacks conserved residue(s) required for the propagation of feature annotation.</text>
</comment>
<comment type="similarity">
    <text evidence="8">In the C-terminal section; belongs to the transglycosylase Slt family.</text>
</comment>
<keyword evidence="6 8" id="KW-0456">Lyase</keyword>
<keyword evidence="11" id="KW-1185">Reference proteome</keyword>
<dbReference type="GO" id="GO:0009279">
    <property type="term" value="C:cell outer membrane"/>
    <property type="evidence" value="ECO:0007669"/>
    <property type="project" value="UniProtKB-SubCell"/>
</dbReference>
<reference evidence="11" key="1">
    <citation type="submission" date="2016-10" db="EMBL/GenBank/DDBJ databases">
        <authorList>
            <person name="Varghese N."/>
            <person name="Submissions S."/>
        </authorList>
    </citation>
    <scope>NUCLEOTIDE SEQUENCE [LARGE SCALE GENOMIC DNA]</scope>
    <source>
        <strain evidence="11">DSM 23317</strain>
    </source>
</reference>
<comment type="catalytic activity">
    <reaction evidence="8">
        <text>Exolytic cleavage of the (1-&gt;4)-beta-glycosidic linkage between N-acetylmuramic acid (MurNAc) and N-acetylglucosamine (GlcNAc) residues in peptidoglycan, from either the reducing or the non-reducing ends of the peptidoglycan chains, with concomitant formation of a 1,6-anhydrobond in the MurNAc residue.</text>
        <dbReference type="EC" id="4.2.2.n1"/>
    </reaction>
</comment>
<evidence type="ECO:0000256" key="4">
    <source>
        <dbReference type="ARBA" id="ARBA00023136"/>
    </source>
</evidence>
<gene>
    <name evidence="8" type="primary">mltF</name>
    <name evidence="10" type="ORF">SAMN04488540_102183</name>
</gene>
<comment type="similarity">
    <text evidence="1">Belongs to the transglycosylase Slt family.</text>
</comment>
<evidence type="ECO:0000256" key="5">
    <source>
        <dbReference type="ARBA" id="ARBA00023237"/>
    </source>
</evidence>
<dbReference type="CDD" id="cd01009">
    <property type="entry name" value="PBP2_YfhD_N"/>
    <property type="match status" value="1"/>
</dbReference>
<comment type="subcellular location">
    <subcellularLocation>
        <location evidence="8">Cell outer membrane</location>
        <topology evidence="8">Peripheral membrane protein</topology>
    </subcellularLocation>
    <text evidence="8">Attached to the inner leaflet of the outer membrane.</text>
</comment>
<feature type="domain" description="Solute-binding protein family 3/N-terminal" evidence="9">
    <location>
        <begin position="43"/>
        <end position="266"/>
    </location>
</feature>
<dbReference type="Proteomes" id="UP000199527">
    <property type="component" value="Unassembled WGS sequence"/>
</dbReference>
<dbReference type="Gene3D" id="3.40.190.10">
    <property type="entry name" value="Periplasmic binding protein-like II"/>
    <property type="match status" value="2"/>
</dbReference>
<dbReference type="SUPFAM" id="SSF53850">
    <property type="entry name" value="Periplasmic binding protein-like II"/>
    <property type="match status" value="1"/>
</dbReference>
<evidence type="ECO:0000256" key="6">
    <source>
        <dbReference type="ARBA" id="ARBA00023239"/>
    </source>
</evidence>
<accession>A0A1G8LVG4</accession>
<dbReference type="EC" id="4.2.2.n1" evidence="8"/>
<dbReference type="PANTHER" id="PTHR35936">
    <property type="entry name" value="MEMBRANE-BOUND LYTIC MUREIN TRANSGLYCOSYLASE F"/>
    <property type="match status" value="1"/>
</dbReference>
<dbReference type="GO" id="GO:0071555">
    <property type="term" value="P:cell wall organization"/>
    <property type="evidence" value="ECO:0007669"/>
    <property type="project" value="UniProtKB-KW"/>
</dbReference>
<evidence type="ECO:0000313" key="11">
    <source>
        <dbReference type="Proteomes" id="UP000199527"/>
    </source>
</evidence>
<dbReference type="InterPro" id="IPR023346">
    <property type="entry name" value="Lysozyme-like_dom_sf"/>
</dbReference>
<keyword evidence="7 8" id="KW-0961">Cell wall biogenesis/degradation</keyword>
<comment type="domain">
    <text evidence="8">The N-terminal domain does not have lytic activity and probably modulates enzymatic activity. The C-terminal domain is the catalytic active domain.</text>
</comment>
<feature type="region of interest" description="LT domain" evidence="8">
    <location>
        <begin position="267"/>
        <end position="469"/>
    </location>
</feature>
<keyword evidence="4 8" id="KW-0472">Membrane</keyword>
<dbReference type="GO" id="GO:0009253">
    <property type="term" value="P:peptidoglycan catabolic process"/>
    <property type="evidence" value="ECO:0007669"/>
    <property type="project" value="TreeGrafter"/>
</dbReference>
<dbReference type="NCBIfam" id="NF008112">
    <property type="entry name" value="PRK10859.1"/>
    <property type="match status" value="1"/>
</dbReference>
<organism evidence="10 11">
    <name type="scientific">Ferrimonas sediminum</name>
    <dbReference type="NCBI Taxonomy" id="718193"/>
    <lineage>
        <taxon>Bacteria</taxon>
        <taxon>Pseudomonadati</taxon>
        <taxon>Pseudomonadota</taxon>
        <taxon>Gammaproteobacteria</taxon>
        <taxon>Alteromonadales</taxon>
        <taxon>Ferrimonadaceae</taxon>
        <taxon>Ferrimonas</taxon>
    </lineage>
</organism>
<dbReference type="PROSITE" id="PS00922">
    <property type="entry name" value="TRANSGLYCOSYLASE"/>
    <property type="match status" value="1"/>
</dbReference>